<dbReference type="EMBL" id="JABSTQ010005755">
    <property type="protein sequence ID" value="KAG0438598.1"/>
    <property type="molecule type" value="Genomic_DNA"/>
</dbReference>
<proteinExistence type="predicted"/>
<organism evidence="1 2">
    <name type="scientific">Ixodes persulcatus</name>
    <name type="common">Taiga tick</name>
    <dbReference type="NCBI Taxonomy" id="34615"/>
    <lineage>
        <taxon>Eukaryota</taxon>
        <taxon>Metazoa</taxon>
        <taxon>Ecdysozoa</taxon>
        <taxon>Arthropoda</taxon>
        <taxon>Chelicerata</taxon>
        <taxon>Arachnida</taxon>
        <taxon>Acari</taxon>
        <taxon>Parasitiformes</taxon>
        <taxon>Ixodida</taxon>
        <taxon>Ixodoidea</taxon>
        <taxon>Ixodidae</taxon>
        <taxon>Ixodinae</taxon>
        <taxon>Ixodes</taxon>
    </lineage>
</organism>
<evidence type="ECO:0000313" key="1">
    <source>
        <dbReference type="EMBL" id="KAG0438598.1"/>
    </source>
</evidence>
<comment type="caution">
    <text evidence="1">The sequence shown here is derived from an EMBL/GenBank/DDBJ whole genome shotgun (WGS) entry which is preliminary data.</text>
</comment>
<evidence type="ECO:0000313" key="2">
    <source>
        <dbReference type="Proteomes" id="UP000805193"/>
    </source>
</evidence>
<accession>A0AC60QS58</accession>
<name>A0AC60QS58_IXOPE</name>
<sequence>MIFSVLLPTAALVLMPTLSANAAQLNRTDGGYENLRVAIAENIPHHPNLLVNLKALIRQASQFLLVATMGNFYFKDVEISIPKMWPSTDVSDKVWEDQYDRAQVQVTDAVTKPATLDPTRTTDKDPNPVQLPPDFLIDLNGTTTATYKKPGLRYGALFLTLETEGDRKHFAL</sequence>
<gene>
    <name evidence="1" type="ORF">HPB47_016947</name>
</gene>
<dbReference type="Proteomes" id="UP000805193">
    <property type="component" value="Unassembled WGS sequence"/>
</dbReference>
<keyword evidence="2" id="KW-1185">Reference proteome</keyword>
<reference evidence="1 2" key="1">
    <citation type="journal article" date="2020" name="Cell">
        <title>Large-Scale Comparative Analyses of Tick Genomes Elucidate Their Genetic Diversity and Vector Capacities.</title>
        <authorList>
            <consortium name="Tick Genome and Microbiome Consortium (TIGMIC)"/>
            <person name="Jia N."/>
            <person name="Wang J."/>
            <person name="Shi W."/>
            <person name="Du L."/>
            <person name="Sun Y."/>
            <person name="Zhan W."/>
            <person name="Jiang J.F."/>
            <person name="Wang Q."/>
            <person name="Zhang B."/>
            <person name="Ji P."/>
            <person name="Bell-Sakyi L."/>
            <person name="Cui X.M."/>
            <person name="Yuan T.T."/>
            <person name="Jiang B.G."/>
            <person name="Yang W.F."/>
            <person name="Lam T.T."/>
            <person name="Chang Q.C."/>
            <person name="Ding S.J."/>
            <person name="Wang X.J."/>
            <person name="Zhu J.G."/>
            <person name="Ruan X.D."/>
            <person name="Zhao L."/>
            <person name="Wei J.T."/>
            <person name="Ye R.Z."/>
            <person name="Que T.C."/>
            <person name="Du C.H."/>
            <person name="Zhou Y.H."/>
            <person name="Cheng J.X."/>
            <person name="Dai P.F."/>
            <person name="Guo W.B."/>
            <person name="Han X.H."/>
            <person name="Huang E.J."/>
            <person name="Li L.F."/>
            <person name="Wei W."/>
            <person name="Gao Y.C."/>
            <person name="Liu J.Z."/>
            <person name="Shao H.Z."/>
            <person name="Wang X."/>
            <person name="Wang C.C."/>
            <person name="Yang T.C."/>
            <person name="Huo Q.B."/>
            <person name="Li W."/>
            <person name="Chen H.Y."/>
            <person name="Chen S.E."/>
            <person name="Zhou L.G."/>
            <person name="Ni X.B."/>
            <person name="Tian J.H."/>
            <person name="Sheng Y."/>
            <person name="Liu T."/>
            <person name="Pan Y.S."/>
            <person name="Xia L.Y."/>
            <person name="Li J."/>
            <person name="Zhao F."/>
            <person name="Cao W.C."/>
        </authorList>
    </citation>
    <scope>NUCLEOTIDE SEQUENCE [LARGE SCALE GENOMIC DNA]</scope>
    <source>
        <strain evidence="1">Iper-2018</strain>
    </source>
</reference>
<protein>
    <submittedName>
        <fullName evidence="1">Uncharacterized protein</fullName>
    </submittedName>
</protein>